<dbReference type="Proteomes" id="UP000485058">
    <property type="component" value="Unassembled WGS sequence"/>
</dbReference>
<protein>
    <submittedName>
        <fullName evidence="2">Protein kinase domain-containing protein</fullName>
    </submittedName>
</protein>
<dbReference type="EMBL" id="BLLF01005012">
    <property type="protein sequence ID" value="GFH30600.1"/>
    <property type="molecule type" value="Genomic_DNA"/>
</dbReference>
<feature type="region of interest" description="Disordered" evidence="1">
    <location>
        <begin position="66"/>
        <end position="93"/>
    </location>
</feature>
<gene>
    <name evidence="2" type="ORF">HaLaN_29484</name>
</gene>
<feature type="non-terminal residue" evidence="2">
    <location>
        <position position="1"/>
    </location>
</feature>
<keyword evidence="2" id="KW-0808">Transferase</keyword>
<dbReference type="InterPro" id="IPR016024">
    <property type="entry name" value="ARM-type_fold"/>
</dbReference>
<evidence type="ECO:0000256" key="1">
    <source>
        <dbReference type="SAM" id="MobiDB-lite"/>
    </source>
</evidence>
<keyword evidence="3" id="KW-1185">Reference proteome</keyword>
<dbReference type="GO" id="GO:0016301">
    <property type="term" value="F:kinase activity"/>
    <property type="evidence" value="ECO:0007669"/>
    <property type="project" value="UniProtKB-KW"/>
</dbReference>
<keyword evidence="2" id="KW-0418">Kinase</keyword>
<name>A0A6A0ACM4_HAELA</name>
<evidence type="ECO:0000313" key="3">
    <source>
        <dbReference type="Proteomes" id="UP000485058"/>
    </source>
</evidence>
<accession>A0A6A0ACM4</accession>
<dbReference type="InterPro" id="IPR011989">
    <property type="entry name" value="ARM-like"/>
</dbReference>
<sequence>SPLQLQAVATLPALQVQQEVLHALHNICKLNKRHLEDAATVGVIPHLVRLASDAVSALSAAARTAAASVTSHSAGPSTPAPYPQMLPASDQAG</sequence>
<dbReference type="AlphaFoldDB" id="A0A6A0ACM4"/>
<dbReference type="Gene3D" id="1.25.10.10">
    <property type="entry name" value="Leucine-rich Repeat Variant"/>
    <property type="match status" value="1"/>
</dbReference>
<comment type="caution">
    <text evidence="2">The sequence shown here is derived from an EMBL/GenBank/DDBJ whole genome shotgun (WGS) entry which is preliminary data.</text>
</comment>
<reference evidence="2 3" key="1">
    <citation type="submission" date="2020-02" db="EMBL/GenBank/DDBJ databases">
        <title>Draft genome sequence of Haematococcus lacustris strain NIES-144.</title>
        <authorList>
            <person name="Morimoto D."/>
            <person name="Nakagawa S."/>
            <person name="Yoshida T."/>
            <person name="Sawayama S."/>
        </authorList>
    </citation>
    <scope>NUCLEOTIDE SEQUENCE [LARGE SCALE GENOMIC DNA]</scope>
    <source>
        <strain evidence="2 3">NIES-144</strain>
    </source>
</reference>
<proteinExistence type="predicted"/>
<evidence type="ECO:0000313" key="2">
    <source>
        <dbReference type="EMBL" id="GFH30600.1"/>
    </source>
</evidence>
<dbReference type="SUPFAM" id="SSF48371">
    <property type="entry name" value="ARM repeat"/>
    <property type="match status" value="1"/>
</dbReference>
<organism evidence="2 3">
    <name type="scientific">Haematococcus lacustris</name>
    <name type="common">Green alga</name>
    <name type="synonym">Haematococcus pluvialis</name>
    <dbReference type="NCBI Taxonomy" id="44745"/>
    <lineage>
        <taxon>Eukaryota</taxon>
        <taxon>Viridiplantae</taxon>
        <taxon>Chlorophyta</taxon>
        <taxon>core chlorophytes</taxon>
        <taxon>Chlorophyceae</taxon>
        <taxon>CS clade</taxon>
        <taxon>Chlamydomonadales</taxon>
        <taxon>Haematococcaceae</taxon>
        <taxon>Haematococcus</taxon>
    </lineage>
</organism>
<feature type="non-terminal residue" evidence="2">
    <location>
        <position position="93"/>
    </location>
</feature>